<organism evidence="3 4">
    <name type="scientific">Mastigocoleus testarum BC008</name>
    <dbReference type="NCBI Taxonomy" id="371196"/>
    <lineage>
        <taxon>Bacteria</taxon>
        <taxon>Bacillati</taxon>
        <taxon>Cyanobacteriota</taxon>
        <taxon>Cyanophyceae</taxon>
        <taxon>Nostocales</taxon>
        <taxon>Hapalosiphonaceae</taxon>
        <taxon>Mastigocoleus</taxon>
    </lineage>
</organism>
<comment type="caution">
    <text evidence="3">The sequence shown here is derived from an EMBL/GenBank/DDBJ whole genome shotgun (WGS) entry which is preliminary data.</text>
</comment>
<feature type="region of interest" description="Disordered" evidence="1">
    <location>
        <begin position="1"/>
        <end position="36"/>
    </location>
</feature>
<proteinExistence type="predicted"/>
<dbReference type="Proteomes" id="UP000053372">
    <property type="component" value="Unassembled WGS sequence"/>
</dbReference>
<evidence type="ECO:0000313" key="4">
    <source>
        <dbReference type="Proteomes" id="UP000053372"/>
    </source>
</evidence>
<reference evidence="3 4" key="1">
    <citation type="journal article" date="2015" name="Genome Announc.">
        <title>Draft Genome of the Euendolithic (true boring) Cyanobacterium Mastigocoleus testarum strain BC008.</title>
        <authorList>
            <person name="Guida B.S."/>
            <person name="Garcia-Pichel F."/>
        </authorList>
    </citation>
    <scope>NUCLEOTIDE SEQUENCE [LARGE SCALE GENOMIC DNA]</scope>
    <source>
        <strain evidence="3 4">BC008</strain>
    </source>
</reference>
<dbReference type="AlphaFoldDB" id="A0A0V7ZR70"/>
<evidence type="ECO:0000256" key="1">
    <source>
        <dbReference type="SAM" id="MobiDB-lite"/>
    </source>
</evidence>
<sequence length="99" mass="11290">MDAPTQAEGYSKPSRPSRPSRPTKREPRKPKFQPMKFVDCNTDKPRIFTQCYKCDVPLLIQTHHDGSEPIEHRVQCPSCNHTAFIAMTPKVDQVIVLQG</sequence>
<evidence type="ECO:0000313" key="3">
    <source>
        <dbReference type="EMBL" id="KST67117.1"/>
    </source>
</evidence>
<dbReference type="OrthoDB" id="513493at2"/>
<evidence type="ECO:0000313" key="2">
    <source>
        <dbReference type="EMBL" id="KST66994.1"/>
    </source>
</evidence>
<dbReference type="RefSeq" id="WP_153009606.1">
    <property type="nucleotide sequence ID" value="NZ_LMTZ01000090.1"/>
</dbReference>
<dbReference type="EMBL" id="LMTZ01000090">
    <property type="protein sequence ID" value="KST67117.1"/>
    <property type="molecule type" value="Genomic_DNA"/>
</dbReference>
<dbReference type="EMBL" id="LMTZ01000092">
    <property type="protein sequence ID" value="KST66994.1"/>
    <property type="molecule type" value="Genomic_DNA"/>
</dbReference>
<keyword evidence="4" id="KW-1185">Reference proteome</keyword>
<protein>
    <submittedName>
        <fullName evidence="3">Uncharacterized protein</fullName>
    </submittedName>
</protein>
<accession>A0A0V7ZR70</accession>
<gene>
    <name evidence="2" type="ORF">BC008_27790</name>
    <name evidence="3" type="ORF">BC008_28390</name>
</gene>
<name>A0A0V7ZR70_9CYAN</name>